<feature type="compositionally biased region" description="Low complexity" evidence="1">
    <location>
        <begin position="381"/>
        <end position="394"/>
    </location>
</feature>
<dbReference type="GO" id="GO:0016747">
    <property type="term" value="F:acyltransferase activity, transferring groups other than amino-acyl groups"/>
    <property type="evidence" value="ECO:0007669"/>
    <property type="project" value="InterPro"/>
</dbReference>
<keyword evidence="2" id="KW-0472">Membrane</keyword>
<feature type="transmembrane region" description="Helical" evidence="2">
    <location>
        <begin position="263"/>
        <end position="283"/>
    </location>
</feature>
<feature type="transmembrane region" description="Helical" evidence="2">
    <location>
        <begin position="171"/>
        <end position="190"/>
    </location>
</feature>
<dbReference type="RefSeq" id="WP_011603016.1">
    <property type="nucleotide sequence ID" value="NC_008278.1"/>
</dbReference>
<dbReference type="PANTHER" id="PTHR36927">
    <property type="entry name" value="BLR4337 PROTEIN"/>
    <property type="match status" value="1"/>
</dbReference>
<evidence type="ECO:0000313" key="4">
    <source>
        <dbReference type="EMBL" id="CAJ60488.1"/>
    </source>
</evidence>
<dbReference type="HOGENOM" id="CLU_036182_1_1_11"/>
<feature type="transmembrane region" description="Helical" evidence="2">
    <location>
        <begin position="41"/>
        <end position="66"/>
    </location>
</feature>
<evidence type="ECO:0000259" key="3">
    <source>
        <dbReference type="Pfam" id="PF01757"/>
    </source>
</evidence>
<feature type="transmembrane region" description="Helical" evidence="2">
    <location>
        <begin position="78"/>
        <end position="101"/>
    </location>
</feature>
<evidence type="ECO:0000256" key="2">
    <source>
        <dbReference type="SAM" id="Phobius"/>
    </source>
</evidence>
<dbReference type="Pfam" id="PF01757">
    <property type="entry name" value="Acyl_transf_3"/>
    <property type="match status" value="1"/>
</dbReference>
<name>Q0RPP3_FRAAA</name>
<dbReference type="KEGG" id="fal:FRAAL1837"/>
<dbReference type="eggNOG" id="COG1835">
    <property type="taxonomic scope" value="Bacteria"/>
</dbReference>
<feature type="transmembrane region" description="Helical" evidence="2">
    <location>
        <begin position="210"/>
        <end position="226"/>
    </location>
</feature>
<protein>
    <recommendedName>
        <fullName evidence="3">Acyltransferase 3 domain-containing protein</fullName>
    </recommendedName>
</protein>
<evidence type="ECO:0000256" key="1">
    <source>
        <dbReference type="SAM" id="MobiDB-lite"/>
    </source>
</evidence>
<reference evidence="4 5" key="1">
    <citation type="journal article" date="2007" name="Genome Res.">
        <title>Genome characteristics of facultatively symbiotic Frankia sp. strains reflect host range and host plant biogeography.</title>
        <authorList>
            <person name="Normand P."/>
            <person name="Lapierre P."/>
            <person name="Tisa L.S."/>
            <person name="Gogarten J.P."/>
            <person name="Alloisio N."/>
            <person name="Bagnarol E."/>
            <person name="Bassi C.A."/>
            <person name="Berry A.M."/>
            <person name="Bickhart D.M."/>
            <person name="Choisne N."/>
            <person name="Couloux A."/>
            <person name="Cournoyer B."/>
            <person name="Cruveiller S."/>
            <person name="Daubin V."/>
            <person name="Demange N."/>
            <person name="Francino M.P."/>
            <person name="Goltsman E."/>
            <person name="Huang Y."/>
            <person name="Kopp O.R."/>
            <person name="Labarre L."/>
            <person name="Lapidus A."/>
            <person name="Lavire C."/>
            <person name="Marechal J."/>
            <person name="Martinez M."/>
            <person name="Mastronunzio J.E."/>
            <person name="Mullin B.C."/>
            <person name="Niemann J."/>
            <person name="Pujic P."/>
            <person name="Rawnsley T."/>
            <person name="Rouy Z."/>
            <person name="Schenowitz C."/>
            <person name="Sellstedt A."/>
            <person name="Tavares F."/>
            <person name="Tomkins J.P."/>
            <person name="Vallenet D."/>
            <person name="Valverde C."/>
            <person name="Wall L.G."/>
            <person name="Wang Y."/>
            <person name="Medigue C."/>
            <person name="Benson D.R."/>
        </authorList>
    </citation>
    <scope>NUCLEOTIDE SEQUENCE [LARGE SCALE GENOMIC DNA]</scope>
    <source>
        <strain evidence="5">DSM 45986 / CECT 9034 / ACN14a</strain>
    </source>
</reference>
<dbReference type="PANTHER" id="PTHR36927:SF1">
    <property type="entry name" value="MDO-LIKE PROTEIN"/>
    <property type="match status" value="1"/>
</dbReference>
<keyword evidence="2" id="KW-1133">Transmembrane helix</keyword>
<proteinExistence type="predicted"/>
<feature type="region of interest" description="Disordered" evidence="1">
    <location>
        <begin position="368"/>
        <end position="401"/>
    </location>
</feature>
<keyword evidence="2" id="KW-0812">Transmembrane</keyword>
<feature type="transmembrane region" description="Helical" evidence="2">
    <location>
        <begin position="128"/>
        <end position="151"/>
    </location>
</feature>
<keyword evidence="5" id="KW-1185">Reference proteome</keyword>
<feature type="transmembrane region" description="Helical" evidence="2">
    <location>
        <begin position="304"/>
        <end position="323"/>
    </location>
</feature>
<dbReference type="Proteomes" id="UP000000657">
    <property type="component" value="Chromosome"/>
</dbReference>
<dbReference type="AlphaFoldDB" id="Q0RPP3"/>
<feature type="transmembrane region" description="Helical" evidence="2">
    <location>
        <begin position="238"/>
        <end position="257"/>
    </location>
</feature>
<dbReference type="EMBL" id="CT573213">
    <property type="protein sequence ID" value="CAJ60488.1"/>
    <property type="molecule type" value="Genomic_DNA"/>
</dbReference>
<evidence type="ECO:0000313" key="5">
    <source>
        <dbReference type="Proteomes" id="UP000000657"/>
    </source>
</evidence>
<feature type="domain" description="Acyltransferase 3" evidence="3">
    <location>
        <begin position="12"/>
        <end position="347"/>
    </location>
</feature>
<feature type="transmembrane region" description="Helical" evidence="2">
    <location>
        <begin position="329"/>
        <end position="352"/>
    </location>
</feature>
<feature type="transmembrane region" description="Helical" evidence="2">
    <location>
        <begin position="12"/>
        <end position="29"/>
    </location>
</feature>
<gene>
    <name evidence="4" type="ordered locus">FRAAL1837</name>
</gene>
<dbReference type="InterPro" id="IPR050623">
    <property type="entry name" value="Glucan_succinyl_AcylTrfase"/>
</dbReference>
<sequence>MARSAPDDHYHHLDALRGIFMLGGVFVHASTLGDDPVFHGIAYASGLFRMADFFLISGFLSAMLVGKYGPARTVRRRLASVGVPFLCTLVLLNPTALWLSYNFHNPDVSFLDFLHGRTVPEPAGELRWLLQLWFLVALLVYALCTPAAVSLLSRVVSSPVYRRATTGRPRVMATIIVSVMVSTIVMRGGYRAAVVPAIGSDPLDLPVEETLDYLPFFLLGVLLHLDRRRLLPAFQRPAPILLAVAGVLLLASTRGWVGGLASSTGVVLSRTLFTVAITVNLFAVASRLVPGPRPAVRYLSDASYTVYLFHYFWIYVIATLLSFDPSLRWPQMLLVTALTFGVTFALHHFVILRSPFLRKIFNGKFPAGRRQGGRHGDRRPAAASAARTATVTAAGSESERTQPLRWLPSAPHLDPERTQQLHWIL</sequence>
<organism evidence="4 5">
    <name type="scientific">Frankia alni (strain DSM 45986 / CECT 9034 / ACN14a)</name>
    <dbReference type="NCBI Taxonomy" id="326424"/>
    <lineage>
        <taxon>Bacteria</taxon>
        <taxon>Bacillati</taxon>
        <taxon>Actinomycetota</taxon>
        <taxon>Actinomycetes</taxon>
        <taxon>Frankiales</taxon>
        <taxon>Frankiaceae</taxon>
        <taxon>Frankia</taxon>
    </lineage>
</organism>
<dbReference type="InterPro" id="IPR002656">
    <property type="entry name" value="Acyl_transf_3_dom"/>
</dbReference>
<dbReference type="NCBIfam" id="NF003014">
    <property type="entry name" value="PRK03854.1"/>
    <property type="match status" value="1"/>
</dbReference>
<accession>Q0RPP3</accession>